<dbReference type="PANTHER" id="PTHR11610">
    <property type="entry name" value="LIPASE"/>
    <property type="match status" value="1"/>
</dbReference>
<dbReference type="Pfam" id="PF00151">
    <property type="entry name" value="Lipase"/>
    <property type="match status" value="1"/>
</dbReference>
<evidence type="ECO:0000313" key="7">
    <source>
        <dbReference type="Proteomes" id="UP001107558"/>
    </source>
</evidence>
<keyword evidence="3" id="KW-0964">Secreted</keyword>
<reference evidence="6" key="1">
    <citation type="submission" date="2021-03" db="EMBL/GenBank/DDBJ databases">
        <title>Chromosome level genome of the anhydrobiotic midge Polypedilum vanderplanki.</title>
        <authorList>
            <person name="Yoshida Y."/>
            <person name="Kikawada T."/>
            <person name="Gusev O."/>
        </authorList>
    </citation>
    <scope>NUCLEOTIDE SEQUENCE</scope>
    <source>
        <strain evidence="6">NIAS01</strain>
        <tissue evidence="6">Whole body or cell culture</tissue>
    </source>
</reference>
<feature type="domain" description="Lipase" evidence="5">
    <location>
        <begin position="44"/>
        <end position="307"/>
    </location>
</feature>
<dbReference type="GO" id="GO:0016298">
    <property type="term" value="F:lipase activity"/>
    <property type="evidence" value="ECO:0007669"/>
    <property type="project" value="InterPro"/>
</dbReference>
<keyword evidence="7" id="KW-1185">Reference proteome</keyword>
<sequence length="327" mass="37207">MHFLISCSFIFSFLENFKCDVLFSNAEIAFFYGTKYYPEFFGISEFENVTKHPKFDKSRPSVIYIHGFRESIYTENVETVVTAYQIRNDHNIFALNWSNYSSGNYVTEAVSNVIGLGKLLGVCMNYWIENNILNEKTLHLVGHSLGAQMAGYIGKWLNLFSQGTRKIKRITALDPAKPIFYTNLTAFITYIHVDDAELVDIIHTNAGILGADISVGNCDFFPNSGILQPGCTIKTNPLCDHQRSWKFYAESVISKKPIFDAVQCGSYDDFKQLNCSSDSFSTNFMGFHATNNCSGVYYLQTNEKEPYSRGIFGLQYYPYNDSDREVL</sequence>
<dbReference type="OrthoDB" id="199913at2759"/>
<dbReference type="GO" id="GO:0005615">
    <property type="term" value="C:extracellular space"/>
    <property type="evidence" value="ECO:0007669"/>
    <property type="project" value="TreeGrafter"/>
</dbReference>
<comment type="similarity">
    <text evidence="2 4">Belongs to the AB hydrolase superfamily. Lipase family.</text>
</comment>
<dbReference type="PANTHER" id="PTHR11610:SF37">
    <property type="entry name" value="GH01208P"/>
    <property type="match status" value="1"/>
</dbReference>
<organism evidence="6 7">
    <name type="scientific">Polypedilum vanderplanki</name>
    <name type="common">Sleeping chironomid midge</name>
    <dbReference type="NCBI Taxonomy" id="319348"/>
    <lineage>
        <taxon>Eukaryota</taxon>
        <taxon>Metazoa</taxon>
        <taxon>Ecdysozoa</taxon>
        <taxon>Arthropoda</taxon>
        <taxon>Hexapoda</taxon>
        <taxon>Insecta</taxon>
        <taxon>Pterygota</taxon>
        <taxon>Neoptera</taxon>
        <taxon>Endopterygota</taxon>
        <taxon>Diptera</taxon>
        <taxon>Nematocera</taxon>
        <taxon>Chironomoidea</taxon>
        <taxon>Chironomidae</taxon>
        <taxon>Chironominae</taxon>
        <taxon>Polypedilum</taxon>
        <taxon>Polypedilum</taxon>
    </lineage>
</organism>
<evidence type="ECO:0000256" key="3">
    <source>
        <dbReference type="ARBA" id="ARBA00022525"/>
    </source>
</evidence>
<dbReference type="Gene3D" id="3.40.50.1820">
    <property type="entry name" value="alpha/beta hydrolase"/>
    <property type="match status" value="1"/>
</dbReference>
<dbReference type="Proteomes" id="UP001107558">
    <property type="component" value="Chromosome 1"/>
</dbReference>
<proteinExistence type="inferred from homology"/>
<name>A0A9J6CP57_POLVA</name>
<dbReference type="GO" id="GO:0017171">
    <property type="term" value="F:serine hydrolase activity"/>
    <property type="evidence" value="ECO:0007669"/>
    <property type="project" value="TreeGrafter"/>
</dbReference>
<comment type="caution">
    <text evidence="6">The sequence shown here is derived from an EMBL/GenBank/DDBJ whole genome shotgun (WGS) entry which is preliminary data.</text>
</comment>
<gene>
    <name evidence="6" type="ORF">PVAND_012702</name>
</gene>
<evidence type="ECO:0000256" key="2">
    <source>
        <dbReference type="ARBA" id="ARBA00010701"/>
    </source>
</evidence>
<comment type="subcellular location">
    <subcellularLocation>
        <location evidence="1">Secreted</location>
    </subcellularLocation>
</comment>
<evidence type="ECO:0000259" key="5">
    <source>
        <dbReference type="Pfam" id="PF00151"/>
    </source>
</evidence>
<evidence type="ECO:0000256" key="4">
    <source>
        <dbReference type="RuleBase" id="RU004262"/>
    </source>
</evidence>
<dbReference type="InterPro" id="IPR000734">
    <property type="entry name" value="TAG_lipase"/>
</dbReference>
<evidence type="ECO:0000256" key="1">
    <source>
        <dbReference type="ARBA" id="ARBA00004613"/>
    </source>
</evidence>
<dbReference type="GO" id="GO:0016042">
    <property type="term" value="P:lipid catabolic process"/>
    <property type="evidence" value="ECO:0007669"/>
    <property type="project" value="TreeGrafter"/>
</dbReference>
<dbReference type="SUPFAM" id="SSF53474">
    <property type="entry name" value="alpha/beta-Hydrolases"/>
    <property type="match status" value="1"/>
</dbReference>
<dbReference type="AlphaFoldDB" id="A0A9J6CP57"/>
<accession>A0A9J6CP57</accession>
<dbReference type="InterPro" id="IPR029058">
    <property type="entry name" value="AB_hydrolase_fold"/>
</dbReference>
<protein>
    <recommendedName>
        <fullName evidence="5">Lipase domain-containing protein</fullName>
    </recommendedName>
</protein>
<dbReference type="EMBL" id="JADBJN010000001">
    <property type="protein sequence ID" value="KAG5683419.1"/>
    <property type="molecule type" value="Genomic_DNA"/>
</dbReference>
<evidence type="ECO:0000313" key="6">
    <source>
        <dbReference type="EMBL" id="KAG5683419.1"/>
    </source>
</evidence>
<dbReference type="InterPro" id="IPR013818">
    <property type="entry name" value="Lipase"/>
</dbReference>
<dbReference type="PRINTS" id="PR00821">
    <property type="entry name" value="TAGLIPASE"/>
</dbReference>